<proteinExistence type="predicted"/>
<dbReference type="Gene3D" id="1.20.5.170">
    <property type="match status" value="1"/>
</dbReference>
<reference evidence="8 9" key="1">
    <citation type="submission" date="2022-01" db="EMBL/GenBank/DDBJ databases">
        <authorList>
            <person name="Xiong W."/>
            <person name="Schranz E."/>
        </authorList>
    </citation>
    <scope>NUCLEOTIDE SEQUENCE [LARGE SCALE GENOMIC DNA]</scope>
</reference>
<dbReference type="PANTHER" id="PTHR46324">
    <property type="entry name" value="BASIC LEUCINE ZIPPER 43-RELATED"/>
    <property type="match status" value="1"/>
</dbReference>
<dbReference type="GO" id="GO:0005634">
    <property type="term" value="C:nucleus"/>
    <property type="evidence" value="ECO:0007669"/>
    <property type="project" value="UniProtKB-SubCell"/>
</dbReference>
<accession>A0AAU9LI66</accession>
<evidence type="ECO:0000256" key="4">
    <source>
        <dbReference type="ARBA" id="ARBA00023163"/>
    </source>
</evidence>
<dbReference type="Proteomes" id="UP001157418">
    <property type="component" value="Unassembled WGS sequence"/>
</dbReference>
<name>A0AAU9LI66_9ASTR</name>
<evidence type="ECO:0000256" key="5">
    <source>
        <dbReference type="ARBA" id="ARBA00023242"/>
    </source>
</evidence>
<dbReference type="GO" id="GO:0046983">
    <property type="term" value="F:protein dimerization activity"/>
    <property type="evidence" value="ECO:0007669"/>
    <property type="project" value="UniProtKB-ARBA"/>
</dbReference>
<evidence type="ECO:0000256" key="6">
    <source>
        <dbReference type="SAM" id="MobiDB-lite"/>
    </source>
</evidence>
<dbReference type="FunFam" id="1.20.5.170:FF:000020">
    <property type="entry name" value="BZIP transcription factor"/>
    <property type="match status" value="1"/>
</dbReference>
<dbReference type="PROSITE" id="PS00036">
    <property type="entry name" value="BZIP_BASIC"/>
    <property type="match status" value="1"/>
</dbReference>
<protein>
    <recommendedName>
        <fullName evidence="7">BZIP domain-containing protein</fullName>
    </recommendedName>
</protein>
<dbReference type="InterPro" id="IPR044521">
    <property type="entry name" value="AtbZIP8/43"/>
</dbReference>
<keyword evidence="2" id="KW-0805">Transcription regulation</keyword>
<dbReference type="InterPro" id="IPR046347">
    <property type="entry name" value="bZIP_sf"/>
</dbReference>
<keyword evidence="4" id="KW-0804">Transcription</keyword>
<dbReference type="PROSITE" id="PS50217">
    <property type="entry name" value="BZIP"/>
    <property type="match status" value="1"/>
</dbReference>
<evidence type="ECO:0000256" key="1">
    <source>
        <dbReference type="ARBA" id="ARBA00004123"/>
    </source>
</evidence>
<dbReference type="EMBL" id="CAKMRJ010000001">
    <property type="protein sequence ID" value="CAH1412784.1"/>
    <property type="molecule type" value="Genomic_DNA"/>
</dbReference>
<evidence type="ECO:0000313" key="9">
    <source>
        <dbReference type="Proteomes" id="UP001157418"/>
    </source>
</evidence>
<feature type="compositionally biased region" description="Polar residues" evidence="6">
    <location>
        <begin position="49"/>
        <end position="68"/>
    </location>
</feature>
<sequence length="159" mass="18730">MIRQISEFQYLAPEEYSSPFSTNFTIRDPISVLHMSNFLTNIPEYFSKPPSSVSNNSTSDEADTQQNDIIGERKRRRMISNRESARRSRIRKQKQLDELLSQLVHLRTDNQSIMKHLKQLAERHEKALEENERLKEETTDIRQKLDEIQQPNITSEIIS</sequence>
<feature type="region of interest" description="Disordered" evidence="6">
    <location>
        <begin position="49"/>
        <end position="90"/>
    </location>
</feature>
<evidence type="ECO:0000313" key="8">
    <source>
        <dbReference type="EMBL" id="CAH1412784.1"/>
    </source>
</evidence>
<dbReference type="Pfam" id="PF00170">
    <property type="entry name" value="bZIP_1"/>
    <property type="match status" value="1"/>
</dbReference>
<dbReference type="InterPro" id="IPR004827">
    <property type="entry name" value="bZIP"/>
</dbReference>
<dbReference type="SUPFAM" id="SSF57959">
    <property type="entry name" value="Leucine zipper domain"/>
    <property type="match status" value="1"/>
</dbReference>
<comment type="subcellular location">
    <subcellularLocation>
        <location evidence="1">Nucleus</location>
    </subcellularLocation>
</comment>
<keyword evidence="3" id="KW-0238">DNA-binding</keyword>
<dbReference type="InterPro" id="IPR045314">
    <property type="entry name" value="bZIP_plant_GBF1"/>
</dbReference>
<dbReference type="PANTHER" id="PTHR46324:SF26">
    <property type="entry name" value="OS02G0728001 PROTEIN"/>
    <property type="match status" value="1"/>
</dbReference>
<dbReference type="CDD" id="cd14702">
    <property type="entry name" value="bZIP_plant_GBF1"/>
    <property type="match status" value="1"/>
</dbReference>
<organism evidence="8 9">
    <name type="scientific">Lactuca virosa</name>
    <dbReference type="NCBI Taxonomy" id="75947"/>
    <lineage>
        <taxon>Eukaryota</taxon>
        <taxon>Viridiplantae</taxon>
        <taxon>Streptophyta</taxon>
        <taxon>Embryophyta</taxon>
        <taxon>Tracheophyta</taxon>
        <taxon>Spermatophyta</taxon>
        <taxon>Magnoliopsida</taxon>
        <taxon>eudicotyledons</taxon>
        <taxon>Gunneridae</taxon>
        <taxon>Pentapetalae</taxon>
        <taxon>asterids</taxon>
        <taxon>campanulids</taxon>
        <taxon>Asterales</taxon>
        <taxon>Asteraceae</taxon>
        <taxon>Cichorioideae</taxon>
        <taxon>Cichorieae</taxon>
        <taxon>Lactucinae</taxon>
        <taxon>Lactuca</taxon>
    </lineage>
</organism>
<feature type="domain" description="BZIP" evidence="7">
    <location>
        <begin position="71"/>
        <end position="134"/>
    </location>
</feature>
<dbReference type="GO" id="GO:0003700">
    <property type="term" value="F:DNA-binding transcription factor activity"/>
    <property type="evidence" value="ECO:0007669"/>
    <property type="project" value="InterPro"/>
</dbReference>
<evidence type="ECO:0000256" key="2">
    <source>
        <dbReference type="ARBA" id="ARBA00023015"/>
    </source>
</evidence>
<dbReference type="GO" id="GO:0003677">
    <property type="term" value="F:DNA binding"/>
    <property type="evidence" value="ECO:0007669"/>
    <property type="project" value="UniProtKB-KW"/>
</dbReference>
<dbReference type="SMART" id="SM00338">
    <property type="entry name" value="BRLZ"/>
    <property type="match status" value="1"/>
</dbReference>
<dbReference type="AlphaFoldDB" id="A0AAU9LI66"/>
<gene>
    <name evidence="8" type="ORF">LVIROSA_LOCUS776</name>
</gene>
<evidence type="ECO:0000259" key="7">
    <source>
        <dbReference type="PROSITE" id="PS50217"/>
    </source>
</evidence>
<keyword evidence="9" id="KW-1185">Reference proteome</keyword>
<evidence type="ECO:0000256" key="3">
    <source>
        <dbReference type="ARBA" id="ARBA00023125"/>
    </source>
</evidence>
<comment type="caution">
    <text evidence="8">The sequence shown here is derived from an EMBL/GenBank/DDBJ whole genome shotgun (WGS) entry which is preliminary data.</text>
</comment>
<keyword evidence="5" id="KW-0539">Nucleus</keyword>